<dbReference type="Pfam" id="PF00550">
    <property type="entry name" value="PP-binding"/>
    <property type="match status" value="2"/>
</dbReference>
<dbReference type="InterPro" id="IPR001242">
    <property type="entry name" value="Condensation_dom"/>
</dbReference>
<dbReference type="Gene3D" id="1.10.1200.10">
    <property type="entry name" value="ACP-like"/>
    <property type="match status" value="1"/>
</dbReference>
<dbReference type="SUPFAM" id="SSF53474">
    <property type="entry name" value="alpha/beta-Hydrolases"/>
    <property type="match status" value="1"/>
</dbReference>
<sequence length="2966" mass="317303">MRDDAGDRDARAFPLSHAQKGLWFAQQLDPTVPILVAQYVELRGHVDVGALKWASEQGSFDIESPGIRLVEYAGEPYQLADETIEDELGYVDLRLHQDPVAEAHRRMHERRRRPLEVYRDRLISAELLHVGDDHYFLTTFAHHLILDGYGAMVLMNRVAELYTHAVRRTKAPPSKALHLRQLYEAEDEYPATRRFQLDREYWAERTAGLPEPARLTDEKAYPAAVSLLESAVMKTELADSIGALARRWHSSEVPVVVAAFAAYLARMTGSTDIVLSLPVSARTTAAARRSGGSVANVVPLRIRIDPRSSIEDVVRRVQLELTGALRHQRYRYEDILHDMRVNSDGRSSFGPMVNIMMFHQETWWGDVLGEFTVLTAGPVDDLTLAIYPAVTGHSIRVDFEANPALYEQDELARHHARFMSFLTEFVAAAPVGEVGDAALLTRGEHDSLVPASGPAPAAAVTLPELLDATADSSGVAVRAAGVDTGYQELHDRSNRLARRLIDRGIGPEDAVVVLVPASLEQVVAVWAVARCGAAAVPLDPDVDRERIEDLLTDSGAVAVLAVDESDVPAGIDWVDVTDQPGDATPIADSDRVRTLALDHTACVVHGSVAGSRGVTISHRALAARAAALVRVYRADEHSRILMAGHRSCGQALHALVAAVCGGTLVIAPGDLRGGEELSRFLRRERVTHWASGPSAPAETNPTGLDRLEVLALTGRTYAAELVSRWGAGRTVLNLYGPGDSGLWATATEERTPASPESLGRPIAGVSAVVLDRTLKPVPVGVVGDLYLSGAGIGRGYASRPADTAARFVANPFESEHARMYRTGDLARWTDDHLLEYVSPPEDSAVHDGIAWWAGALRSVGSAAPLPTDLAGRGDGGRDVYTFSVPAETGNGCRDLARDHGTSLFEVLHGALAVLLASFGGHSDIVVGGLVNRTGRAHVLPLRASVDRDVTFTTLLGQVHEFDSAAFEYADVPFDPEGELFGGRRPQVVLSLRSGTDTIDRTSPFDLEFAFVTAGTDGEPESLTGSITYSSALFDGGTVRSLAAAFVPLLGAVAGDPDATIGEVPLPGAADLVGGTAMEARTLADMLSTTADAHPGLPALTDGTVTLSYRELAQVSDSLAHELVRRGARAGTVVALALPRSVDYVIALWAVAKTGAAFLPVDPTHPAERLSTVLTEAAVHVGIARETDEFTSAAPGVSWLTVADGGFDSPRPETAPAGPDDLAYVIYTSGSTGAPKGVMVTHRGLSSLIDEAVRRYDVTTDSRVLHGYNPTFDAAMLEILLAFGSGACLVVAPADVYAGPDLQRVLTGQRVTHYLSTPAVLGSLESSELDALRVVAVGGEALTAELAAEWSRERKMLNAYGPTESTVVATLAEVDEQVTIGGPLPGTTAVVLDARLRPVPVGAVGELYLRGAGLARGYVGASQRTASRFVASADGSRMYRTGDLVHRRADGRLVFVARVDRQVKIRGVRIEPGEIDVAIARVADVESAVTVSRPNAIGVDALVSYVVPRGSLDVDVVRESLAQVLPSYLVPTTIVVLDAFPLTASGKTDLDALPVPVLESHEFRAPNSVVEQVVAGVFAEVLGVESVGLDDDFFALGGNSLIAAQVAARLGAAVDAHIPVRMLFESPRVEALATRVDAEAGTGRRVPLVAGDRPDRIPLSPAQQRLWFLNRVDPESPAYNLPLAVRLTGALDVDALRNAARDVLGRHESLRTVFPAFDGVPAQLVLPVGDVSLDFTPVEVPQRSVDGEVLSFLSAGFDLTVDAPVRGRLLKVDDRDHVLVMAVHHISADGFSLAPLARDVATAYDARTRGAAPTWTALPVQYADFALWQRDTLGSGDDPHSRAAWQLDYWTRTLAGVPDVIDLPTDRPRPSVASYRGASVRLNVGAETHRKLTLIAQQHNATLFMVVHSALAVLLARLSGSSDVVLGTAVAGRGERELDELVGMFVNTLVLRTGIDPDETLSDVLEHVRETDLGALAHSEVPFEQLVERMNPPRSQSFSPLFQVMLAFQNQVDATWELPGLTLSPMNFDAAVTKFDLDFSLSDRYDEVGRAAGLSGRLTYATDLFDAATAERVARLLEHVLDVFAADPRGRVGDIGLLTDAEAPGILVTPNCTAVEIRPQTVVDLFDVQVRRSPDAVALVFEGEVVTYAELDERANRLARLLICHGIGPDTLVALAVERSLDLVVAILAILKAGAGYVPVDPEHPAERIAAVIEASTPRLVVTLSTVELPSMSGIPRIEIDTADVSGYRPDRVSDADRVAPLRPDNVAYTIFTSGSTGTPKGVTVSHNAIVNQLHWLRSEYHVTADDRGILRAPSTFDVSVWECLLPLCVGARLVVTRPGGHRDVDYLASVIRHQRITMVHFVPSVLAAFLADGHGDCLTSVRHVFAGGEELSPALAANVLAFAPGAFHNTYGPTEAAVTTTACEITGRPEASVPIGGPVWNTQVFVLDTRLRPVPAGIAGELYLAGAQLARGYVGRGDLTAGRFVANPFGPAGSRMYRTGDLVKWDGSGRLVHLGRTDFQIKLRGLRIELGEIETVLERAEGVSRAAVALVDDVRAGEHLVGYVRADGNRALDPELLRTAARHALPSYMVPTRIVVLDEFPLGPNGKLDRKALPAPQFEARGYRAPETASAVAVATAFGEALGIDRVGADDNFFELGGNSLLAVRVLNRLASDTGVEIPLRSLMSDPTPHSIGQRMDSGESDDEEALGVVLPIRTAGTRPPLFCVHPIVGLSWCYSGLAPHLHPEHPIYGLQSPAVTADGPAPKSLEELAARYVEEIRRIQPGGPYHLLGWSLGGVLAHAMAVQLQSVGEEVAILVMLDSRTEHAPEALPVGAEDLLAGLGFEDSLPFPVSDLTPEAAVNLLGRLGGPLSAITPAHLHRMIGGAGRHHELTRTHEPRVFRGDVVFFAAGREESGATRAAAGWEPYVVGSISEHVIDSGHWHMTSQAALKVVGTVLRDREAKRKERV</sequence>
<reference evidence="6 7" key="1">
    <citation type="journal article" date="2021" name="Microbiol. Resour. Announc.">
        <title>Complete Genome Sequences of Two Rhodococcus sp. Strains with Large and Linear Chromosomes, Isolated from Apple Rhizosphere.</title>
        <authorList>
            <person name="Benning S."/>
            <person name="Brugnone N."/>
            <person name="Siani R."/>
            <person name="Kublik S."/>
            <person name="Schloter M."/>
            <person name="Rad V."/>
        </authorList>
    </citation>
    <scope>NUCLEOTIDE SEQUENCE [LARGE SCALE GENOMIC DNA]</scope>
    <source>
        <strain evidence="6 7">R79</strain>
    </source>
</reference>
<feature type="region of interest" description="Disordered" evidence="4">
    <location>
        <begin position="2681"/>
        <end position="2701"/>
    </location>
</feature>
<dbReference type="InterPro" id="IPR029058">
    <property type="entry name" value="AB_hydrolase_fold"/>
</dbReference>
<dbReference type="InterPro" id="IPR023213">
    <property type="entry name" value="CAT-like_dom_sf"/>
</dbReference>
<feature type="domain" description="Carrier" evidence="5">
    <location>
        <begin position="2625"/>
        <end position="2700"/>
    </location>
</feature>
<dbReference type="InterPro" id="IPR042099">
    <property type="entry name" value="ANL_N_sf"/>
</dbReference>
<dbReference type="RefSeq" id="WP_206006210.1">
    <property type="nucleotide sequence ID" value="NZ_CP070619.1"/>
</dbReference>
<dbReference type="SMART" id="SM00824">
    <property type="entry name" value="PKS_TE"/>
    <property type="match status" value="1"/>
</dbReference>
<dbReference type="Gene3D" id="3.40.50.12780">
    <property type="entry name" value="N-terminal domain of ligase-like"/>
    <property type="match status" value="2"/>
</dbReference>
<proteinExistence type="predicted"/>
<dbReference type="PROSITE" id="PS00012">
    <property type="entry name" value="PHOSPHOPANTETHEINE"/>
    <property type="match status" value="2"/>
</dbReference>
<dbReference type="InterPro" id="IPR025110">
    <property type="entry name" value="AMP-bd_C"/>
</dbReference>
<dbReference type="Gene3D" id="3.40.50.1820">
    <property type="entry name" value="alpha/beta hydrolase"/>
    <property type="match status" value="1"/>
</dbReference>
<dbReference type="SUPFAM" id="SSF52777">
    <property type="entry name" value="CoA-dependent acyltransferases"/>
    <property type="match status" value="5"/>
</dbReference>
<dbReference type="SUPFAM" id="SSF47336">
    <property type="entry name" value="ACP-like"/>
    <property type="match status" value="2"/>
</dbReference>
<dbReference type="EMBL" id="CP070619">
    <property type="protein sequence ID" value="QSE89761.1"/>
    <property type="molecule type" value="Genomic_DNA"/>
</dbReference>
<name>A0A974W2B0_9NOCA</name>
<dbReference type="Proteomes" id="UP000662986">
    <property type="component" value="Chromosome"/>
</dbReference>
<dbReference type="Pfam" id="PF13193">
    <property type="entry name" value="AMP-binding_C"/>
    <property type="match status" value="2"/>
</dbReference>
<dbReference type="PROSITE" id="PS00455">
    <property type="entry name" value="AMP_BINDING"/>
    <property type="match status" value="1"/>
</dbReference>
<comment type="cofactor">
    <cofactor evidence="1">
        <name>pantetheine 4'-phosphate</name>
        <dbReference type="ChEBI" id="CHEBI:47942"/>
    </cofactor>
</comment>
<evidence type="ECO:0000256" key="4">
    <source>
        <dbReference type="SAM" id="MobiDB-lite"/>
    </source>
</evidence>
<evidence type="ECO:0000259" key="5">
    <source>
        <dbReference type="PROSITE" id="PS50075"/>
    </source>
</evidence>
<evidence type="ECO:0000256" key="1">
    <source>
        <dbReference type="ARBA" id="ARBA00001957"/>
    </source>
</evidence>
<organism evidence="6 7">
    <name type="scientific">Rhodococcus pseudokoreensis</name>
    <dbReference type="NCBI Taxonomy" id="2811421"/>
    <lineage>
        <taxon>Bacteria</taxon>
        <taxon>Bacillati</taxon>
        <taxon>Actinomycetota</taxon>
        <taxon>Actinomycetes</taxon>
        <taxon>Mycobacteriales</taxon>
        <taxon>Nocardiaceae</taxon>
        <taxon>Rhodococcus</taxon>
    </lineage>
</organism>
<dbReference type="CDD" id="cd19540">
    <property type="entry name" value="LCL_NRPS-like"/>
    <property type="match status" value="1"/>
</dbReference>
<dbReference type="SMART" id="SM00823">
    <property type="entry name" value="PKS_PP"/>
    <property type="match status" value="2"/>
</dbReference>
<accession>A0A974W2B0</accession>
<evidence type="ECO:0000313" key="7">
    <source>
        <dbReference type="Proteomes" id="UP000662986"/>
    </source>
</evidence>
<dbReference type="InterPro" id="IPR045851">
    <property type="entry name" value="AMP-bd_C_sf"/>
</dbReference>
<dbReference type="InterPro" id="IPR036736">
    <property type="entry name" value="ACP-like_sf"/>
</dbReference>
<dbReference type="Pfam" id="PF00501">
    <property type="entry name" value="AMP-binding"/>
    <property type="match status" value="3"/>
</dbReference>
<dbReference type="Gene3D" id="3.30.300.30">
    <property type="match status" value="2"/>
</dbReference>
<evidence type="ECO:0000256" key="3">
    <source>
        <dbReference type="ARBA" id="ARBA00022553"/>
    </source>
</evidence>
<dbReference type="InterPro" id="IPR000873">
    <property type="entry name" value="AMP-dep_synth/lig_dom"/>
</dbReference>
<dbReference type="CDD" id="cd05930">
    <property type="entry name" value="A_NRPS"/>
    <property type="match status" value="1"/>
</dbReference>
<protein>
    <submittedName>
        <fullName evidence="6">Amino acid adenylation domain-containing protein</fullName>
    </submittedName>
</protein>
<dbReference type="NCBIfam" id="NF003417">
    <property type="entry name" value="PRK04813.1"/>
    <property type="match status" value="3"/>
</dbReference>
<dbReference type="InterPro" id="IPR006162">
    <property type="entry name" value="Ppantetheine_attach_site"/>
</dbReference>
<dbReference type="Gene3D" id="3.40.50.980">
    <property type="match status" value="2"/>
</dbReference>
<dbReference type="Gene3D" id="3.30.559.10">
    <property type="entry name" value="Chloramphenicol acetyltransferase-like domain"/>
    <property type="match status" value="2"/>
</dbReference>
<evidence type="ECO:0000313" key="6">
    <source>
        <dbReference type="EMBL" id="QSE89761.1"/>
    </source>
</evidence>
<keyword evidence="2" id="KW-0596">Phosphopantetheine</keyword>
<dbReference type="InterPro" id="IPR020802">
    <property type="entry name" value="TesA-like"/>
</dbReference>
<dbReference type="PANTHER" id="PTHR45527">
    <property type="entry name" value="NONRIBOSOMAL PEPTIDE SYNTHETASE"/>
    <property type="match status" value="1"/>
</dbReference>
<dbReference type="Gene3D" id="2.30.38.10">
    <property type="entry name" value="Luciferase, Domain 3"/>
    <property type="match status" value="1"/>
</dbReference>
<dbReference type="NCBIfam" id="TIGR01733">
    <property type="entry name" value="AA-adenyl-dom"/>
    <property type="match status" value="2"/>
</dbReference>
<keyword evidence="3" id="KW-0597">Phosphoprotein</keyword>
<dbReference type="InterPro" id="IPR009081">
    <property type="entry name" value="PP-bd_ACP"/>
</dbReference>
<reference evidence="6 7" key="2">
    <citation type="journal article" date="2022" name="Arch. Microbiol.">
        <title>Rhodococcus pseudokoreensis sp. nov. isolated from the rhizosphere of young M26 apple rootstocks.</title>
        <authorList>
            <person name="Kampfer P."/>
            <person name="Glaeser S.P."/>
            <person name="Blom J."/>
            <person name="Wolf J."/>
            <person name="Benning S."/>
            <person name="Schloter M."/>
            <person name="Neumann-Schaal M."/>
        </authorList>
    </citation>
    <scope>NUCLEOTIDE SEQUENCE [LARGE SCALE GENOMIC DNA]</scope>
    <source>
        <strain evidence="6 7">R79</strain>
    </source>
</reference>
<dbReference type="Gene3D" id="3.30.559.30">
    <property type="entry name" value="Nonribosomal peptide synthetase, condensation domain"/>
    <property type="match status" value="3"/>
</dbReference>
<dbReference type="SUPFAM" id="SSF56801">
    <property type="entry name" value="Acetyl-CoA synthetase-like"/>
    <property type="match status" value="3"/>
</dbReference>
<keyword evidence="7" id="KW-1185">Reference proteome</keyword>
<gene>
    <name evidence="6" type="ORF">JWS13_14545</name>
</gene>
<dbReference type="PROSITE" id="PS50075">
    <property type="entry name" value="CARRIER"/>
    <property type="match status" value="2"/>
</dbReference>
<dbReference type="PANTHER" id="PTHR45527:SF1">
    <property type="entry name" value="FATTY ACID SYNTHASE"/>
    <property type="match status" value="1"/>
</dbReference>
<dbReference type="CDD" id="cd17646">
    <property type="entry name" value="A_NRPS_AB3403-like"/>
    <property type="match status" value="1"/>
</dbReference>
<dbReference type="InterPro" id="IPR010071">
    <property type="entry name" value="AA_adenyl_dom"/>
</dbReference>
<dbReference type="Pfam" id="PF00975">
    <property type="entry name" value="Thioesterase"/>
    <property type="match status" value="1"/>
</dbReference>
<feature type="domain" description="Carrier" evidence="5">
    <location>
        <begin position="1564"/>
        <end position="1639"/>
    </location>
</feature>
<dbReference type="InterPro" id="IPR001031">
    <property type="entry name" value="Thioesterase"/>
</dbReference>
<evidence type="ECO:0000256" key="2">
    <source>
        <dbReference type="ARBA" id="ARBA00022450"/>
    </source>
</evidence>
<dbReference type="InterPro" id="IPR020845">
    <property type="entry name" value="AMP-binding_CS"/>
</dbReference>
<dbReference type="Pfam" id="PF00668">
    <property type="entry name" value="Condensation"/>
    <property type="match status" value="2"/>
</dbReference>
<dbReference type="InterPro" id="IPR020806">
    <property type="entry name" value="PKS_PP-bd"/>
</dbReference>